<dbReference type="InterPro" id="IPR001544">
    <property type="entry name" value="Aminotrans_IV"/>
</dbReference>
<feature type="modified residue" description="N6-(pyridoxal phosphate)lysine" evidence="6">
    <location>
        <position position="219"/>
    </location>
</feature>
<gene>
    <name evidence="8" type="ORF">LGLO00237_LOCUS20134</name>
</gene>
<evidence type="ECO:0000256" key="4">
    <source>
        <dbReference type="ARBA" id="ARBA00022679"/>
    </source>
</evidence>
<dbReference type="Gene3D" id="3.30.470.10">
    <property type="match status" value="1"/>
</dbReference>
<feature type="compositionally biased region" description="Low complexity" evidence="7">
    <location>
        <begin position="1"/>
        <end position="18"/>
    </location>
</feature>
<comment type="cofactor">
    <cofactor evidence="1">
        <name>pyridoxal 5'-phosphate</name>
        <dbReference type="ChEBI" id="CHEBI:597326"/>
    </cofactor>
</comment>
<sequence length="370" mass="40393">MRAAASISRSARALSGRRPPVNPADRRNMSSGIVPGSKNLDWENLGFAYVPTDCMMTCTYKDGKWGEFEVQTEPYFHLHAFSNILHYGQGVFEGLKAHCCADGKVRVFNSDMNHERMANGANRLGMPEVPLSLFTEGVDAVVSKNLGYVPPYGKGGSLYLRPLLFGQGPQLGLGTAPEYTFAVMCAPVGAYYKSGLKAVKSLVIDEYDRAAPYGVGNVKCPGNYAADVRPAKEAAEKGYPIALYLDAKERKYIEEFSTSNFVAIDAKGNYITPKSDSILPSTTNKVLMKIAPSIGIDVEERPVAWEEVPTLKEVAACGTAVVLTPIKSITRSGTDIEFGELDSLYKLYTMVKSLQVGEIEDQWGLTRLVE</sequence>
<evidence type="ECO:0000313" key="8">
    <source>
        <dbReference type="EMBL" id="CAE0668509.1"/>
    </source>
</evidence>
<dbReference type="InterPro" id="IPR043132">
    <property type="entry name" value="BCAT-like_C"/>
</dbReference>
<evidence type="ECO:0000256" key="3">
    <source>
        <dbReference type="ARBA" id="ARBA00022576"/>
    </source>
</evidence>
<organism evidence="8">
    <name type="scientific">Lotharella globosa</name>
    <dbReference type="NCBI Taxonomy" id="91324"/>
    <lineage>
        <taxon>Eukaryota</taxon>
        <taxon>Sar</taxon>
        <taxon>Rhizaria</taxon>
        <taxon>Cercozoa</taxon>
        <taxon>Chlorarachniophyceae</taxon>
        <taxon>Lotharella</taxon>
    </lineage>
</organism>
<dbReference type="PIRSF" id="PIRSF006468">
    <property type="entry name" value="BCAT1"/>
    <property type="match status" value="1"/>
</dbReference>
<dbReference type="InterPro" id="IPR033939">
    <property type="entry name" value="BCAT_family"/>
</dbReference>
<evidence type="ECO:0000256" key="5">
    <source>
        <dbReference type="ARBA" id="ARBA00022898"/>
    </source>
</evidence>
<dbReference type="Pfam" id="PF01063">
    <property type="entry name" value="Aminotran_4"/>
    <property type="match status" value="1"/>
</dbReference>
<evidence type="ECO:0000256" key="6">
    <source>
        <dbReference type="PIRSR" id="PIRSR006468-1"/>
    </source>
</evidence>
<keyword evidence="5" id="KW-0663">Pyridoxal phosphate</keyword>
<evidence type="ECO:0000256" key="7">
    <source>
        <dbReference type="SAM" id="MobiDB-lite"/>
    </source>
</evidence>
<comment type="similarity">
    <text evidence="2">Belongs to the class-IV pyridoxal-phosphate-dependent aminotransferase family.</text>
</comment>
<dbReference type="AlphaFoldDB" id="A0A7S4DST9"/>
<dbReference type="Gene3D" id="3.20.10.10">
    <property type="entry name" value="D-amino Acid Aminotransferase, subunit A, domain 2"/>
    <property type="match status" value="1"/>
</dbReference>
<keyword evidence="3" id="KW-0032">Aminotransferase</keyword>
<dbReference type="CDD" id="cd01557">
    <property type="entry name" value="BCAT_beta_family"/>
    <property type="match status" value="1"/>
</dbReference>
<dbReference type="GO" id="GO:0004084">
    <property type="term" value="F:branched-chain-amino-acid transaminase activity"/>
    <property type="evidence" value="ECO:0007669"/>
    <property type="project" value="InterPro"/>
</dbReference>
<dbReference type="PANTHER" id="PTHR42825">
    <property type="entry name" value="AMINO ACID AMINOTRANSFERASE"/>
    <property type="match status" value="1"/>
</dbReference>
<feature type="region of interest" description="Disordered" evidence="7">
    <location>
        <begin position="1"/>
        <end position="33"/>
    </location>
</feature>
<reference evidence="8" key="1">
    <citation type="submission" date="2021-01" db="EMBL/GenBank/DDBJ databases">
        <authorList>
            <person name="Corre E."/>
            <person name="Pelletier E."/>
            <person name="Niang G."/>
            <person name="Scheremetjew M."/>
            <person name="Finn R."/>
            <person name="Kale V."/>
            <person name="Holt S."/>
            <person name="Cochrane G."/>
            <person name="Meng A."/>
            <person name="Brown T."/>
            <person name="Cohen L."/>
        </authorList>
    </citation>
    <scope>NUCLEOTIDE SEQUENCE</scope>
    <source>
        <strain evidence="8">CCCM811</strain>
    </source>
</reference>
<dbReference type="NCBIfam" id="TIGR01123">
    <property type="entry name" value="ilvE_II"/>
    <property type="match status" value="1"/>
</dbReference>
<evidence type="ECO:0008006" key="9">
    <source>
        <dbReference type="Google" id="ProtNLM"/>
    </source>
</evidence>
<keyword evidence="4" id="KW-0808">Transferase</keyword>
<accession>A0A7S4DST9</accession>
<dbReference type="PANTHER" id="PTHR42825:SF2">
    <property type="entry name" value="BRANCHED-CHAIN-AMINO-ACID AMINOTRANSFERASE 3, CHLOROPLASTIC-RELATED"/>
    <property type="match status" value="1"/>
</dbReference>
<dbReference type="EMBL" id="HBIV01028131">
    <property type="protein sequence ID" value="CAE0668509.1"/>
    <property type="molecule type" value="Transcribed_RNA"/>
</dbReference>
<dbReference type="GO" id="GO:0009081">
    <property type="term" value="P:branched-chain amino acid metabolic process"/>
    <property type="evidence" value="ECO:0007669"/>
    <property type="project" value="InterPro"/>
</dbReference>
<dbReference type="NCBIfam" id="NF009897">
    <property type="entry name" value="PRK13357.1"/>
    <property type="match status" value="1"/>
</dbReference>
<proteinExistence type="inferred from homology"/>
<dbReference type="InterPro" id="IPR036038">
    <property type="entry name" value="Aminotransferase-like"/>
</dbReference>
<dbReference type="InterPro" id="IPR005786">
    <property type="entry name" value="B_amino_transII"/>
</dbReference>
<dbReference type="SUPFAM" id="SSF56752">
    <property type="entry name" value="D-aminoacid aminotransferase-like PLP-dependent enzymes"/>
    <property type="match status" value="1"/>
</dbReference>
<name>A0A7S4DST9_9EUKA</name>
<dbReference type="InterPro" id="IPR043131">
    <property type="entry name" value="BCAT-like_N"/>
</dbReference>
<evidence type="ECO:0000256" key="2">
    <source>
        <dbReference type="ARBA" id="ARBA00009320"/>
    </source>
</evidence>
<protein>
    <recommendedName>
        <fullName evidence="9">Branched-chain-amino-acid transaminase</fullName>
    </recommendedName>
</protein>
<evidence type="ECO:0000256" key="1">
    <source>
        <dbReference type="ARBA" id="ARBA00001933"/>
    </source>
</evidence>